<evidence type="ECO:0000256" key="7">
    <source>
        <dbReference type="ARBA" id="ARBA00023024"/>
    </source>
</evidence>
<dbReference type="InterPro" id="IPR001579">
    <property type="entry name" value="Glyco_hydro_18_chit_AS"/>
</dbReference>
<evidence type="ECO:0000256" key="2">
    <source>
        <dbReference type="ARBA" id="ARBA00004613"/>
    </source>
</evidence>
<comment type="caution">
    <text evidence="15">The sequence shown here is derived from an EMBL/GenBank/DDBJ whole genome shotgun (WGS) entry which is preliminary data.</text>
</comment>
<dbReference type="GO" id="GO:0008061">
    <property type="term" value="F:chitin binding"/>
    <property type="evidence" value="ECO:0007669"/>
    <property type="project" value="InterPro"/>
</dbReference>
<dbReference type="GO" id="GO:0006032">
    <property type="term" value="P:chitin catabolic process"/>
    <property type="evidence" value="ECO:0007669"/>
    <property type="project" value="UniProtKB-KW"/>
</dbReference>
<evidence type="ECO:0000256" key="1">
    <source>
        <dbReference type="ARBA" id="ARBA00000822"/>
    </source>
</evidence>
<keyword evidence="8" id="KW-0119">Carbohydrate metabolism</keyword>
<feature type="region of interest" description="Disordered" evidence="12">
    <location>
        <begin position="51"/>
        <end position="74"/>
    </location>
</feature>
<evidence type="ECO:0000256" key="12">
    <source>
        <dbReference type="SAM" id="MobiDB-lite"/>
    </source>
</evidence>
<evidence type="ECO:0000256" key="11">
    <source>
        <dbReference type="RuleBase" id="RU000489"/>
    </source>
</evidence>
<keyword evidence="6 11" id="KW-0378">Hydrolase</keyword>
<evidence type="ECO:0000256" key="8">
    <source>
        <dbReference type="ARBA" id="ARBA00023277"/>
    </source>
</evidence>
<evidence type="ECO:0000256" key="6">
    <source>
        <dbReference type="ARBA" id="ARBA00022801"/>
    </source>
</evidence>
<dbReference type="InterPro" id="IPR011583">
    <property type="entry name" value="Chitinase_II/V-like_cat"/>
</dbReference>
<evidence type="ECO:0000256" key="3">
    <source>
        <dbReference type="ARBA" id="ARBA00008682"/>
    </source>
</evidence>
<feature type="compositionally biased region" description="Basic and acidic residues" evidence="12">
    <location>
        <begin position="60"/>
        <end position="74"/>
    </location>
</feature>
<keyword evidence="5" id="KW-0964">Secreted</keyword>
<dbReference type="GO" id="GO:0008843">
    <property type="term" value="F:endochitinase activity"/>
    <property type="evidence" value="ECO:0007669"/>
    <property type="project" value="UniProtKB-EC"/>
</dbReference>
<dbReference type="EMBL" id="JAAQPF010000090">
    <property type="protein sequence ID" value="KAF5716574.1"/>
    <property type="molecule type" value="Genomic_DNA"/>
</dbReference>
<comment type="subcellular location">
    <subcellularLocation>
        <location evidence="2">Secreted</location>
    </subcellularLocation>
</comment>
<evidence type="ECO:0000256" key="13">
    <source>
        <dbReference type="SAM" id="SignalP"/>
    </source>
</evidence>
<dbReference type="SMART" id="SM00636">
    <property type="entry name" value="Glyco_18"/>
    <property type="match status" value="1"/>
</dbReference>
<feature type="chain" id="PRO_5034917170" description="chitinase" evidence="13">
    <location>
        <begin position="16"/>
        <end position="452"/>
    </location>
</feature>
<dbReference type="InterPro" id="IPR029070">
    <property type="entry name" value="Chitinase_insertion_sf"/>
</dbReference>
<dbReference type="Proteomes" id="UP000532311">
    <property type="component" value="Unassembled WGS sequence"/>
</dbReference>
<name>A0A8H5YQB0_9HYPO</name>
<evidence type="ECO:0000313" key="16">
    <source>
        <dbReference type="Proteomes" id="UP000532311"/>
    </source>
</evidence>
<dbReference type="PROSITE" id="PS51910">
    <property type="entry name" value="GH18_2"/>
    <property type="match status" value="1"/>
</dbReference>
<keyword evidence="16" id="KW-1185">Reference proteome</keyword>
<dbReference type="PANTHER" id="PTHR11177:SF365">
    <property type="entry name" value="ENDOCHITINASE B"/>
    <property type="match status" value="1"/>
</dbReference>
<dbReference type="SUPFAM" id="SSF51445">
    <property type="entry name" value="(Trans)glycosidases"/>
    <property type="match status" value="1"/>
</dbReference>
<dbReference type="Gene3D" id="3.10.50.10">
    <property type="match status" value="1"/>
</dbReference>
<evidence type="ECO:0000256" key="9">
    <source>
        <dbReference type="ARBA" id="ARBA00023295"/>
    </source>
</evidence>
<dbReference type="GO" id="GO:0005576">
    <property type="term" value="C:extracellular region"/>
    <property type="evidence" value="ECO:0007669"/>
    <property type="project" value="UniProtKB-SubCell"/>
</dbReference>
<reference evidence="15 16" key="1">
    <citation type="submission" date="2020-05" db="EMBL/GenBank/DDBJ databases">
        <title>Identification and distribution of gene clusters putatively required for synthesis of sphingolipid metabolism inhibitors in phylogenetically diverse species of the filamentous fungus Fusarium.</title>
        <authorList>
            <person name="Kim H.-S."/>
            <person name="Busman M."/>
            <person name="Brown D.W."/>
            <person name="Divon H."/>
            <person name="Uhlig S."/>
            <person name="Proctor R.H."/>
        </authorList>
    </citation>
    <scope>NUCLEOTIDE SEQUENCE [LARGE SCALE GENOMIC DNA]</scope>
    <source>
        <strain evidence="15 16">NRRL 26131</strain>
    </source>
</reference>
<keyword evidence="7" id="KW-0146">Chitin degradation</keyword>
<keyword evidence="13" id="KW-0732">Signal</keyword>
<evidence type="ECO:0000256" key="10">
    <source>
        <dbReference type="ARBA" id="ARBA00023326"/>
    </source>
</evidence>
<comment type="similarity">
    <text evidence="3">Belongs to the glycosyl hydrolase 18 family. Chitinase class V subfamily.</text>
</comment>
<feature type="domain" description="GH18" evidence="14">
    <location>
        <begin position="34"/>
        <end position="428"/>
    </location>
</feature>
<evidence type="ECO:0000313" key="15">
    <source>
        <dbReference type="EMBL" id="KAF5716574.1"/>
    </source>
</evidence>
<evidence type="ECO:0000256" key="5">
    <source>
        <dbReference type="ARBA" id="ARBA00022525"/>
    </source>
</evidence>
<evidence type="ECO:0000256" key="4">
    <source>
        <dbReference type="ARBA" id="ARBA00012729"/>
    </source>
</evidence>
<comment type="catalytic activity">
    <reaction evidence="1">
        <text>Random endo-hydrolysis of N-acetyl-beta-D-glucosaminide (1-&gt;4)-beta-linkages in chitin and chitodextrins.</text>
        <dbReference type="EC" id="3.2.1.14"/>
    </reaction>
</comment>
<protein>
    <recommendedName>
        <fullName evidence="4">chitinase</fullName>
        <ecNumber evidence="4">3.2.1.14</ecNumber>
    </recommendedName>
</protein>
<dbReference type="CDD" id="cd06548">
    <property type="entry name" value="GH18_chitinase"/>
    <property type="match status" value="1"/>
</dbReference>
<evidence type="ECO:0000259" key="14">
    <source>
        <dbReference type="PROSITE" id="PS51910"/>
    </source>
</evidence>
<keyword evidence="10" id="KW-0624">Polysaccharide degradation</keyword>
<dbReference type="PANTHER" id="PTHR11177">
    <property type="entry name" value="CHITINASE"/>
    <property type="match status" value="1"/>
</dbReference>
<dbReference type="Gene3D" id="3.20.20.80">
    <property type="entry name" value="Glycosidases"/>
    <property type="match status" value="1"/>
</dbReference>
<sequence length="452" mass="49392">MIILIAACQSLLCTAESDACRAVAEGPYGKDLSYVNMAYFVNWSVSPDARSPLRASQPTHELHESHEKLSSTRGMDIERRNFQPQDLPASALTHALYAFVDVQSDGTVYSNDTQADLGRPASPEDNVDGGVQQMYILKKAHRHLKVMLSIGGWNWSTNFTMAASTATTRSNFAKSAVTLMKDWGFDGIDVDWEYPVDTTDANNMVLLLQAVRDELNAYAASYASGYHFQLSIAAPAGSAHYSKLRLNDLGRLVDYINLMAYDYAGAWSSVTGHNANLYSNMDNPQATPFNTDDAVNAYLNAGVPANKLVLGMPIYARSFLGTAGMGSPYSDVGSSSPTLGSWEEGVWDYKALHKLDLKTMNDEKAQAQYGICHTSQGIYSYDTPEVVRKKVAYLKEKGLGGAMFWEASGDGTGENSLIKASFDSLGSIKQTPNLLKYPDSRYRNIASNMGQA</sequence>
<dbReference type="GO" id="GO:0000272">
    <property type="term" value="P:polysaccharide catabolic process"/>
    <property type="evidence" value="ECO:0007669"/>
    <property type="project" value="UniProtKB-KW"/>
</dbReference>
<dbReference type="PROSITE" id="PS01095">
    <property type="entry name" value="GH18_1"/>
    <property type="match status" value="1"/>
</dbReference>
<keyword evidence="9 11" id="KW-0326">Glycosidase</keyword>
<gene>
    <name evidence="15" type="ORF">FGLOB1_2496</name>
</gene>
<dbReference type="Pfam" id="PF00704">
    <property type="entry name" value="Glyco_hydro_18"/>
    <property type="match status" value="1"/>
</dbReference>
<dbReference type="InterPro" id="IPR050314">
    <property type="entry name" value="Glycosyl_Hydrlase_18"/>
</dbReference>
<accession>A0A8H5YQB0</accession>
<dbReference type="AlphaFoldDB" id="A0A8H5YQB0"/>
<feature type="signal peptide" evidence="13">
    <location>
        <begin position="1"/>
        <end position="15"/>
    </location>
</feature>
<dbReference type="InterPro" id="IPR017853">
    <property type="entry name" value="GH"/>
</dbReference>
<dbReference type="EC" id="3.2.1.14" evidence="4"/>
<dbReference type="InterPro" id="IPR001223">
    <property type="entry name" value="Glyco_hydro18_cat"/>
</dbReference>
<organism evidence="15 16">
    <name type="scientific">Fusarium globosum</name>
    <dbReference type="NCBI Taxonomy" id="78864"/>
    <lineage>
        <taxon>Eukaryota</taxon>
        <taxon>Fungi</taxon>
        <taxon>Dikarya</taxon>
        <taxon>Ascomycota</taxon>
        <taxon>Pezizomycotina</taxon>
        <taxon>Sordariomycetes</taxon>
        <taxon>Hypocreomycetidae</taxon>
        <taxon>Hypocreales</taxon>
        <taxon>Nectriaceae</taxon>
        <taxon>Fusarium</taxon>
        <taxon>Fusarium fujikuroi species complex</taxon>
    </lineage>
</organism>
<proteinExistence type="inferred from homology"/>
<dbReference type="SUPFAM" id="SSF54556">
    <property type="entry name" value="Chitinase insertion domain"/>
    <property type="match status" value="1"/>
</dbReference>